<dbReference type="RefSeq" id="WP_343872895.1">
    <property type="nucleotide sequence ID" value="NZ_BAAAIX010000013.1"/>
</dbReference>
<reference evidence="8" key="1">
    <citation type="journal article" date="2019" name="Int. J. Syst. Evol. Microbiol.">
        <title>The Global Catalogue of Microorganisms (GCM) 10K type strain sequencing project: providing services to taxonomists for standard genome sequencing and annotation.</title>
        <authorList>
            <consortium name="The Broad Institute Genomics Platform"/>
            <consortium name="The Broad Institute Genome Sequencing Center for Infectious Disease"/>
            <person name="Wu L."/>
            <person name="Ma J."/>
        </authorList>
    </citation>
    <scope>NUCLEOTIDE SEQUENCE [LARGE SCALE GENOMIC DNA]</scope>
    <source>
        <strain evidence="8">CAIM 431</strain>
    </source>
</reference>
<dbReference type="SUPFAM" id="SSF51695">
    <property type="entry name" value="PLC-like phosphodiesterases"/>
    <property type="match status" value="1"/>
</dbReference>
<organism evidence="7 8">
    <name type="scientific">Luteococcus peritonei</name>
    <dbReference type="NCBI Taxonomy" id="88874"/>
    <lineage>
        <taxon>Bacteria</taxon>
        <taxon>Bacillati</taxon>
        <taxon>Actinomycetota</taxon>
        <taxon>Actinomycetes</taxon>
        <taxon>Propionibacteriales</taxon>
        <taxon>Propionibacteriaceae</taxon>
        <taxon>Luteococcus</taxon>
    </lineage>
</organism>
<proteinExistence type="inferred from homology"/>
<evidence type="ECO:0000313" key="8">
    <source>
        <dbReference type="Proteomes" id="UP001597326"/>
    </source>
</evidence>
<dbReference type="Pfam" id="PF00149">
    <property type="entry name" value="Metallophos"/>
    <property type="match status" value="1"/>
</dbReference>
<keyword evidence="1" id="KW-0479">Metal-binding</keyword>
<dbReference type="InterPro" id="IPR030395">
    <property type="entry name" value="GP_PDE_dom"/>
</dbReference>
<dbReference type="InterPro" id="IPR050884">
    <property type="entry name" value="CNP_phosphodiesterase-III"/>
</dbReference>
<evidence type="ECO:0000256" key="4">
    <source>
        <dbReference type="ARBA" id="ARBA00025742"/>
    </source>
</evidence>
<evidence type="ECO:0000256" key="2">
    <source>
        <dbReference type="ARBA" id="ARBA00022801"/>
    </source>
</evidence>
<dbReference type="CDD" id="cd07402">
    <property type="entry name" value="MPP_GpdQ"/>
    <property type="match status" value="1"/>
</dbReference>
<comment type="caution">
    <text evidence="7">The sequence shown here is derived from an EMBL/GenBank/DDBJ whole genome shotgun (WGS) entry which is preliminary data.</text>
</comment>
<comment type="similarity">
    <text evidence="4">Belongs to the cyclic nucleotide phosphodiesterase class-III family.</text>
</comment>
<dbReference type="InterPro" id="IPR004843">
    <property type="entry name" value="Calcineurin-like_PHP"/>
</dbReference>
<sequence>MIVAEHPRPDHLLVHISDTHFVPPGESLYGVADAAGHLRSFMERLAGTDLRPEALVFTGDLADRGEAAAYRSLQQVVEPYAREMGAQVVWVMGNHDDRATMKSVLLGREPDLAPHDEVVWIGGLRIVVLDSTVPGSAHGALRTHQLDWLAGELAQRAPEGTIVAMHHPPVPCVQDLAVTVELRDQPKLAEVLHHAPPGEVRGIIAGHFHYSCHATFAGVPVSVAAATCYTQDLFMPERGTRGRDAAQAVNLVSVYENTVLHSVMPIDEGKTCGRPVSGEETTRVLAQEGFVIPERRVGPSYAAAVTGRADGRPSARLRQRLAERGMLVTAHRGTPIGSAAQNTPRAALGALASGADMVELDVSVSTDGVSYAFHDGLEQAAFGRAENLEELDSRAIAELRHRTSHPERPAPVPRLTEVLREVDAAGGLVNLDRSWRHWPQVLDECALLGMDEAILVKFPASQPERLEQLRGSSARMPVMVICTSPDELEWTCRQAQEFLSGRSQVDVCAVELIADSAESPMASAESIAKAHELGLMVFVNCEVLEEGPPLFAGWDDEMAHADPDQPWRRLSELGVDIVQTDWPWLADAWRARQLHP</sequence>
<dbReference type="Gene3D" id="3.20.20.190">
    <property type="entry name" value="Phosphatidylinositol (PI) phosphodiesterase"/>
    <property type="match status" value="1"/>
</dbReference>
<evidence type="ECO:0000259" key="5">
    <source>
        <dbReference type="Pfam" id="PF00149"/>
    </source>
</evidence>
<dbReference type="CDD" id="cd08566">
    <property type="entry name" value="GDPD_AtGDE_like"/>
    <property type="match status" value="1"/>
</dbReference>
<evidence type="ECO:0000256" key="3">
    <source>
        <dbReference type="ARBA" id="ARBA00023004"/>
    </source>
</evidence>
<gene>
    <name evidence="7" type="ORF">ACFSCS_07115</name>
</gene>
<dbReference type="InterPro" id="IPR026575">
    <property type="entry name" value="GpdQ/CpdA-like"/>
</dbReference>
<dbReference type="PANTHER" id="PTHR42988:SF2">
    <property type="entry name" value="CYCLIC NUCLEOTIDE PHOSPHODIESTERASE CBUA0032-RELATED"/>
    <property type="match status" value="1"/>
</dbReference>
<feature type="domain" description="GP-PDE" evidence="6">
    <location>
        <begin position="331"/>
        <end position="462"/>
    </location>
</feature>
<evidence type="ECO:0000256" key="1">
    <source>
        <dbReference type="ARBA" id="ARBA00022723"/>
    </source>
</evidence>
<dbReference type="SUPFAM" id="SSF56300">
    <property type="entry name" value="Metallo-dependent phosphatases"/>
    <property type="match status" value="1"/>
</dbReference>
<feature type="domain" description="Calcineurin-like phosphoesterase" evidence="5">
    <location>
        <begin position="13"/>
        <end position="210"/>
    </location>
</feature>
<evidence type="ECO:0000313" key="7">
    <source>
        <dbReference type="EMBL" id="MFD1889959.1"/>
    </source>
</evidence>
<protein>
    <submittedName>
        <fullName evidence="7">Metallophosphoesterase</fullName>
    </submittedName>
</protein>
<dbReference type="Proteomes" id="UP001597326">
    <property type="component" value="Unassembled WGS sequence"/>
</dbReference>
<keyword evidence="3" id="KW-0408">Iron</keyword>
<keyword evidence="2" id="KW-0378">Hydrolase</keyword>
<name>A0ABW4RV76_9ACTN</name>
<accession>A0ABW4RV76</accession>
<dbReference type="PANTHER" id="PTHR42988">
    <property type="entry name" value="PHOSPHOHYDROLASE"/>
    <property type="match status" value="1"/>
</dbReference>
<dbReference type="Gene3D" id="3.60.21.10">
    <property type="match status" value="1"/>
</dbReference>
<dbReference type="InterPro" id="IPR029052">
    <property type="entry name" value="Metallo-depent_PP-like"/>
</dbReference>
<keyword evidence="8" id="KW-1185">Reference proteome</keyword>
<evidence type="ECO:0000259" key="6">
    <source>
        <dbReference type="Pfam" id="PF03009"/>
    </source>
</evidence>
<dbReference type="InterPro" id="IPR017946">
    <property type="entry name" value="PLC-like_Pdiesterase_TIM-brl"/>
</dbReference>
<dbReference type="EMBL" id="JBHUFZ010000016">
    <property type="protein sequence ID" value="MFD1889959.1"/>
    <property type="molecule type" value="Genomic_DNA"/>
</dbReference>
<dbReference type="Pfam" id="PF03009">
    <property type="entry name" value="GDPD"/>
    <property type="match status" value="1"/>
</dbReference>